<dbReference type="EMBL" id="ACNN01000032">
    <property type="protein sequence ID" value="EEN82101.1"/>
    <property type="molecule type" value="Genomic_DNA"/>
</dbReference>
<feature type="binding site" evidence="14 15">
    <location>
        <position position="18"/>
    </location>
    <ligand>
        <name>a divalent metal cation</name>
        <dbReference type="ChEBI" id="CHEBI:60240"/>
    </ligand>
</feature>
<dbReference type="GO" id="GO:0004523">
    <property type="term" value="F:RNA-DNA hybrid ribonuclease activity"/>
    <property type="evidence" value="ECO:0007669"/>
    <property type="project" value="UniProtKB-UniRule"/>
</dbReference>
<keyword evidence="8 14" id="KW-0963">Cytoplasm</keyword>
<dbReference type="Gene3D" id="3.30.420.10">
    <property type="entry name" value="Ribonuclease H-like superfamily/Ribonuclease H"/>
    <property type="match status" value="1"/>
</dbReference>
<dbReference type="SUPFAM" id="SSF53098">
    <property type="entry name" value="Ribonuclease H-like"/>
    <property type="match status" value="1"/>
</dbReference>
<evidence type="ECO:0000313" key="19">
    <source>
        <dbReference type="Proteomes" id="UP000004295"/>
    </source>
</evidence>
<keyword evidence="11 14" id="KW-0255">Endonuclease</keyword>
<dbReference type="EC" id="3.1.26.4" evidence="6 14"/>
<name>C3JCF7_POREA</name>
<comment type="catalytic activity">
    <reaction evidence="1 14 15 16">
        <text>Endonucleolytic cleavage to 5'-phosphomonoester.</text>
        <dbReference type="EC" id="3.1.26.4"/>
    </reaction>
</comment>
<evidence type="ECO:0000256" key="6">
    <source>
        <dbReference type="ARBA" id="ARBA00012180"/>
    </source>
</evidence>
<dbReference type="NCBIfam" id="NF000595">
    <property type="entry name" value="PRK00015.1-3"/>
    <property type="match status" value="1"/>
</dbReference>
<dbReference type="PANTHER" id="PTHR10954:SF18">
    <property type="entry name" value="RIBONUCLEASE HII"/>
    <property type="match status" value="1"/>
</dbReference>
<comment type="cofactor">
    <cofactor evidence="14 15">
        <name>Mn(2+)</name>
        <dbReference type="ChEBI" id="CHEBI:29035"/>
    </cofactor>
    <cofactor evidence="14 15">
        <name>Mg(2+)</name>
        <dbReference type="ChEBI" id="CHEBI:18420"/>
    </cofactor>
    <text evidence="14 15">Manganese or magnesium. Binds 1 divalent metal ion per monomer in the absence of substrate. May bind a second metal ion after substrate binding.</text>
</comment>
<evidence type="ECO:0000256" key="3">
    <source>
        <dbReference type="ARBA" id="ARBA00004065"/>
    </source>
</evidence>
<dbReference type="InterPro" id="IPR024567">
    <property type="entry name" value="RNase_HII/HIII_dom"/>
</dbReference>
<protein>
    <recommendedName>
        <fullName evidence="7 14">Ribonuclease HII</fullName>
        <shortName evidence="14">RNase HII</shortName>
        <ecNumber evidence="6 14">3.1.26.4</ecNumber>
    </recommendedName>
</protein>
<dbReference type="InterPro" id="IPR022898">
    <property type="entry name" value="RNase_HII"/>
</dbReference>
<sequence length="198" mass="22214">MLDLHFLADGCIECGCDEAGRGSLVGDVFAAAVILPEDFCLPELNDSKKLTERTRYRLRPQIEEQAVAWAVGRASAEEIDTYNILHASFLAMHRAIAALGITPQRLLIDGNHFDPYLDIPHECIVKGDSRLASIAAASILAKTYRDDYMLAAHKRFPVYGWDRNKGYPTPAHRQAIEKMGHSPLQRFTFMETKPSRKD</sequence>
<organism evidence="18 19">
    <name type="scientific">Porphyromonas endodontalis (strain ATCC 35406 / DSM 24491 / JCM 8526 / CCUG 16442 / BCRC 14492 / NCTC 13058 / HG 370)</name>
    <name type="common">Bacteroides endodontalis</name>
    <dbReference type="NCBI Taxonomy" id="553175"/>
    <lineage>
        <taxon>Bacteria</taxon>
        <taxon>Pseudomonadati</taxon>
        <taxon>Bacteroidota</taxon>
        <taxon>Bacteroidia</taxon>
        <taxon>Bacteroidales</taxon>
        <taxon>Porphyromonadaceae</taxon>
        <taxon>Porphyromonas</taxon>
    </lineage>
</organism>
<evidence type="ECO:0000256" key="5">
    <source>
        <dbReference type="ARBA" id="ARBA00007383"/>
    </source>
</evidence>
<gene>
    <name evidence="14 18" type="primary">rnhB</name>
    <name evidence="18" type="ORF">POREN0001_0102</name>
</gene>
<dbReference type="GO" id="GO:0005737">
    <property type="term" value="C:cytoplasm"/>
    <property type="evidence" value="ECO:0007669"/>
    <property type="project" value="UniProtKB-SubCell"/>
</dbReference>
<reference evidence="18 19" key="1">
    <citation type="submission" date="2009-04" db="EMBL/GenBank/DDBJ databases">
        <authorList>
            <person name="Sebastian Y."/>
            <person name="Madupu R."/>
            <person name="Durkin A.S."/>
            <person name="Torralba M."/>
            <person name="Methe B."/>
            <person name="Sutton G.G."/>
            <person name="Strausberg R.L."/>
            <person name="Nelson K.E."/>
        </authorList>
    </citation>
    <scope>NUCLEOTIDE SEQUENCE [LARGE SCALE GENOMIC DNA]</scope>
    <source>
        <strain evidence="19">ATCC 35406 / BCRC 14492 / JCM 8526 / NCTC 13058 / HG 370</strain>
    </source>
</reference>
<comment type="subcellular location">
    <subcellularLocation>
        <location evidence="4 14">Cytoplasm</location>
    </subcellularLocation>
</comment>
<dbReference type="GO" id="GO:0043137">
    <property type="term" value="P:DNA replication, removal of RNA primer"/>
    <property type="evidence" value="ECO:0007669"/>
    <property type="project" value="TreeGrafter"/>
</dbReference>
<dbReference type="PROSITE" id="PS51975">
    <property type="entry name" value="RNASE_H_2"/>
    <property type="match status" value="1"/>
</dbReference>
<comment type="similarity">
    <text evidence="5 14 16">Belongs to the RNase HII family.</text>
</comment>
<dbReference type="GO" id="GO:0032299">
    <property type="term" value="C:ribonuclease H2 complex"/>
    <property type="evidence" value="ECO:0007669"/>
    <property type="project" value="TreeGrafter"/>
</dbReference>
<evidence type="ECO:0000256" key="2">
    <source>
        <dbReference type="ARBA" id="ARBA00001946"/>
    </source>
</evidence>
<feature type="binding site" evidence="14 15">
    <location>
        <position position="17"/>
    </location>
    <ligand>
        <name>a divalent metal cation</name>
        <dbReference type="ChEBI" id="CHEBI:60240"/>
    </ligand>
</feature>
<dbReference type="GO" id="GO:0030145">
    <property type="term" value="F:manganese ion binding"/>
    <property type="evidence" value="ECO:0007669"/>
    <property type="project" value="UniProtKB-UniRule"/>
</dbReference>
<keyword evidence="10 14" id="KW-0479">Metal-binding</keyword>
<proteinExistence type="inferred from homology"/>
<comment type="cofactor">
    <cofactor evidence="2">
        <name>Mg(2+)</name>
        <dbReference type="ChEBI" id="CHEBI:18420"/>
    </cofactor>
</comment>
<evidence type="ECO:0000256" key="8">
    <source>
        <dbReference type="ARBA" id="ARBA00022490"/>
    </source>
</evidence>
<dbReference type="RefSeq" id="WP_004334749.1">
    <property type="nucleotide sequence ID" value="NZ_ACNN01000032.1"/>
</dbReference>
<evidence type="ECO:0000256" key="7">
    <source>
        <dbReference type="ARBA" id="ARBA00019179"/>
    </source>
</evidence>
<feature type="binding site" evidence="14 15">
    <location>
        <position position="109"/>
    </location>
    <ligand>
        <name>a divalent metal cation</name>
        <dbReference type="ChEBI" id="CHEBI:60240"/>
    </ligand>
</feature>
<dbReference type="GeneID" id="93365839"/>
<dbReference type="AlphaFoldDB" id="C3JCF7"/>
<dbReference type="InterPro" id="IPR012337">
    <property type="entry name" value="RNaseH-like_sf"/>
</dbReference>
<evidence type="ECO:0000256" key="1">
    <source>
        <dbReference type="ARBA" id="ARBA00000077"/>
    </source>
</evidence>
<evidence type="ECO:0000256" key="11">
    <source>
        <dbReference type="ARBA" id="ARBA00022759"/>
    </source>
</evidence>
<keyword evidence="19" id="KW-1185">Reference proteome</keyword>
<keyword evidence="12 14" id="KW-0378">Hydrolase</keyword>
<dbReference type="GO" id="GO:0003723">
    <property type="term" value="F:RNA binding"/>
    <property type="evidence" value="ECO:0007669"/>
    <property type="project" value="UniProtKB-UniRule"/>
</dbReference>
<dbReference type="InterPro" id="IPR036397">
    <property type="entry name" value="RNaseH_sf"/>
</dbReference>
<feature type="domain" description="RNase H type-2" evidence="17">
    <location>
        <begin position="11"/>
        <end position="198"/>
    </location>
</feature>
<evidence type="ECO:0000256" key="4">
    <source>
        <dbReference type="ARBA" id="ARBA00004496"/>
    </source>
</evidence>
<dbReference type="HAMAP" id="MF_00052_B">
    <property type="entry name" value="RNase_HII_B"/>
    <property type="match status" value="1"/>
</dbReference>
<evidence type="ECO:0000256" key="9">
    <source>
        <dbReference type="ARBA" id="ARBA00022722"/>
    </source>
</evidence>
<evidence type="ECO:0000256" key="14">
    <source>
        <dbReference type="HAMAP-Rule" id="MF_00052"/>
    </source>
</evidence>
<dbReference type="CDD" id="cd07182">
    <property type="entry name" value="RNase_HII_bacteria_HII_like"/>
    <property type="match status" value="1"/>
</dbReference>
<evidence type="ECO:0000256" key="13">
    <source>
        <dbReference type="ARBA" id="ARBA00023211"/>
    </source>
</evidence>
<dbReference type="STRING" id="553175.POREN0001_0102"/>
<dbReference type="InterPro" id="IPR001352">
    <property type="entry name" value="RNase_HII/HIII"/>
</dbReference>
<comment type="function">
    <text evidence="3 14 16">Endonuclease that specifically degrades the RNA of RNA-DNA hybrids.</text>
</comment>
<evidence type="ECO:0000256" key="12">
    <source>
        <dbReference type="ARBA" id="ARBA00022801"/>
    </source>
</evidence>
<keyword evidence="13 14" id="KW-0464">Manganese</keyword>
<comment type="caution">
    <text evidence="18">The sequence shown here is derived from an EMBL/GenBank/DDBJ whole genome shotgun (WGS) entry which is preliminary data.</text>
</comment>
<evidence type="ECO:0000256" key="15">
    <source>
        <dbReference type="PROSITE-ProRule" id="PRU01319"/>
    </source>
</evidence>
<keyword evidence="9 14" id="KW-0540">Nuclease</keyword>
<evidence type="ECO:0000259" key="17">
    <source>
        <dbReference type="PROSITE" id="PS51975"/>
    </source>
</evidence>
<evidence type="ECO:0000256" key="16">
    <source>
        <dbReference type="RuleBase" id="RU003515"/>
    </source>
</evidence>
<evidence type="ECO:0000313" key="18">
    <source>
        <dbReference type="EMBL" id="EEN82101.1"/>
    </source>
</evidence>
<dbReference type="GO" id="GO:0006298">
    <property type="term" value="P:mismatch repair"/>
    <property type="evidence" value="ECO:0007669"/>
    <property type="project" value="TreeGrafter"/>
</dbReference>
<evidence type="ECO:0000256" key="10">
    <source>
        <dbReference type="ARBA" id="ARBA00022723"/>
    </source>
</evidence>
<dbReference type="Pfam" id="PF01351">
    <property type="entry name" value="RNase_HII"/>
    <property type="match status" value="1"/>
</dbReference>
<accession>C3JCF7</accession>
<dbReference type="PANTHER" id="PTHR10954">
    <property type="entry name" value="RIBONUCLEASE H2 SUBUNIT A"/>
    <property type="match status" value="1"/>
</dbReference>
<dbReference type="eggNOG" id="COG0164">
    <property type="taxonomic scope" value="Bacteria"/>
</dbReference>
<dbReference type="Proteomes" id="UP000004295">
    <property type="component" value="Unassembled WGS sequence"/>
</dbReference>